<keyword evidence="4" id="KW-0539">Nucleus</keyword>
<feature type="domain" description="Zn(2)-C6 fungal-type" evidence="6">
    <location>
        <begin position="11"/>
        <end position="42"/>
    </location>
</feature>
<dbReference type="GO" id="GO:0000435">
    <property type="term" value="P:positive regulation of transcription from RNA polymerase II promoter by galactose"/>
    <property type="evidence" value="ECO:0007669"/>
    <property type="project" value="TreeGrafter"/>
</dbReference>
<dbReference type="PROSITE" id="PS00463">
    <property type="entry name" value="ZN2_CY6_FUNGAL_1"/>
    <property type="match status" value="1"/>
</dbReference>
<protein>
    <recommendedName>
        <fullName evidence="6">Zn(2)-C6 fungal-type domain-containing protein</fullName>
    </recommendedName>
</protein>
<evidence type="ECO:0000256" key="4">
    <source>
        <dbReference type="ARBA" id="ARBA00023242"/>
    </source>
</evidence>
<dbReference type="Gene3D" id="4.10.240.10">
    <property type="entry name" value="Zn(2)-C6 fungal-type DNA-binding domain"/>
    <property type="match status" value="1"/>
</dbReference>
<dbReference type="EMBL" id="LN649230">
    <property type="protein sequence ID" value="CEI63362.1"/>
    <property type="molecule type" value="Genomic_DNA"/>
</dbReference>
<organism evidence="7 8">
    <name type="scientific">Fusarium venenatum</name>
    <dbReference type="NCBI Taxonomy" id="56646"/>
    <lineage>
        <taxon>Eukaryota</taxon>
        <taxon>Fungi</taxon>
        <taxon>Dikarya</taxon>
        <taxon>Ascomycota</taxon>
        <taxon>Pezizomycotina</taxon>
        <taxon>Sordariomycetes</taxon>
        <taxon>Hypocreomycetidae</taxon>
        <taxon>Hypocreales</taxon>
        <taxon>Nectriaceae</taxon>
        <taxon>Fusarium</taxon>
    </lineage>
</organism>
<dbReference type="GO" id="GO:0006351">
    <property type="term" value="P:DNA-templated transcription"/>
    <property type="evidence" value="ECO:0007669"/>
    <property type="project" value="InterPro"/>
</dbReference>
<sequence>MSMARQKVSAACENCRRRKVKCDAQKPACRPCIIRGESHCNYSRDKPARRRQYTLLPQRFPHPDGRNRNDVAEGSSLLLSLAANSDSVDRPRSVQASPMASASTGTASTLPITVDALLPEPIDDNAPQSADAMTGVGKDPLASVEFFGGSSAASFAAQINSAVDSRLGKNQTQSSIEVTNKASDEAGASQNGAATLHPDYMNFPAFALPLRTFSDRLLQDYYDLVWVILPIHDWAVFKHDYDAIWIGSETKIHVKPLHCMINMALALGTQFSQVVQPDKRRELGQTFWERALVLFDPRIQQRASLQGLQCLLLMGLFLQSTHQSHQCWMVVGSAVRMAQSLGLHLSRTTTSAENIRDREMLRRTWHGCVFMDRVMSMTFGRPSMIANWLYDAVPLPSMIDDDFLDSQIEPSVMRPDGGTPTIAFFIKSVELYSIVNDCLLEHYMQQPEKAGQSMEQIISVIQFDDRLVHWMRSMPEGLRYPSSVNANYALQRQRIVLRSRYLHARIVVLRPILTESCLKQVRPDDSRQSALRDQFLSENLIGHCSNVCFESAREIIQIIYSNLDLETVTGPVPAWWFAVLLLLAERLGQLILNDSNVEPWSAEPTWDQAIQLLKAYSKVGESAKRCVVALEILLSKIQGCRGLTRMPSEANAREPSEPMFPSGGQNSNLLTNNSFGPIMDLDVLNLEIDDMLWLNTSAAEILF</sequence>
<dbReference type="GO" id="GO:0008270">
    <property type="term" value="F:zinc ion binding"/>
    <property type="evidence" value="ECO:0007669"/>
    <property type="project" value="InterPro"/>
</dbReference>
<evidence type="ECO:0000256" key="1">
    <source>
        <dbReference type="ARBA" id="ARBA00022723"/>
    </source>
</evidence>
<keyword evidence="1" id="KW-0479">Metal-binding</keyword>
<evidence type="ECO:0000256" key="3">
    <source>
        <dbReference type="ARBA" id="ARBA00023163"/>
    </source>
</evidence>
<dbReference type="InterPro" id="IPR036864">
    <property type="entry name" value="Zn2-C6_fun-type_DNA-bd_sf"/>
</dbReference>
<evidence type="ECO:0000259" key="6">
    <source>
        <dbReference type="PROSITE" id="PS50048"/>
    </source>
</evidence>
<dbReference type="Proteomes" id="UP000245910">
    <property type="component" value="Chromosome II"/>
</dbReference>
<dbReference type="InterPro" id="IPR051127">
    <property type="entry name" value="Fungal_SecMet_Regulators"/>
</dbReference>
<dbReference type="PROSITE" id="PS50048">
    <property type="entry name" value="ZN2_CY6_FUNGAL_2"/>
    <property type="match status" value="1"/>
</dbReference>
<dbReference type="CDD" id="cd00067">
    <property type="entry name" value="GAL4"/>
    <property type="match status" value="1"/>
</dbReference>
<dbReference type="CDD" id="cd12148">
    <property type="entry name" value="fungal_TF_MHR"/>
    <property type="match status" value="1"/>
</dbReference>
<dbReference type="SMART" id="SM00906">
    <property type="entry name" value="Fungal_trans"/>
    <property type="match status" value="1"/>
</dbReference>
<evidence type="ECO:0000256" key="5">
    <source>
        <dbReference type="SAM" id="MobiDB-lite"/>
    </source>
</evidence>
<dbReference type="Pfam" id="PF00172">
    <property type="entry name" value="Zn_clus"/>
    <property type="match status" value="1"/>
</dbReference>
<evidence type="ECO:0000313" key="7">
    <source>
        <dbReference type="EMBL" id="CEI63362.1"/>
    </source>
</evidence>
<evidence type="ECO:0000313" key="8">
    <source>
        <dbReference type="Proteomes" id="UP000245910"/>
    </source>
</evidence>
<dbReference type="STRING" id="56646.A0A2L2SZ35"/>
<dbReference type="PANTHER" id="PTHR47424:SF4">
    <property type="entry name" value="ZN(II)2CYS6 TRANSCRIPTION FACTOR (EUROFUNG)"/>
    <property type="match status" value="1"/>
</dbReference>
<dbReference type="PANTHER" id="PTHR47424">
    <property type="entry name" value="REGULATORY PROTEIN GAL4"/>
    <property type="match status" value="1"/>
</dbReference>
<keyword evidence="3" id="KW-0804">Transcription</keyword>
<proteinExistence type="predicted"/>
<dbReference type="Pfam" id="PF04082">
    <property type="entry name" value="Fungal_trans"/>
    <property type="match status" value="1"/>
</dbReference>
<keyword evidence="8" id="KW-1185">Reference proteome</keyword>
<dbReference type="GO" id="GO:0000978">
    <property type="term" value="F:RNA polymerase II cis-regulatory region sequence-specific DNA binding"/>
    <property type="evidence" value="ECO:0007669"/>
    <property type="project" value="TreeGrafter"/>
</dbReference>
<accession>A0A2L2SZ35</accession>
<dbReference type="GO" id="GO:0005634">
    <property type="term" value="C:nucleus"/>
    <property type="evidence" value="ECO:0007669"/>
    <property type="project" value="TreeGrafter"/>
</dbReference>
<dbReference type="SMART" id="SM00066">
    <property type="entry name" value="GAL4"/>
    <property type="match status" value="1"/>
</dbReference>
<reference evidence="8" key="1">
    <citation type="submission" date="2014-10" db="EMBL/GenBank/DDBJ databases">
        <authorList>
            <person name="King R."/>
        </authorList>
    </citation>
    <scope>NUCLEOTIDE SEQUENCE [LARGE SCALE GENOMIC DNA]</scope>
    <source>
        <strain evidence="8">A3/5</strain>
    </source>
</reference>
<name>A0A2L2SZ35_9HYPO</name>
<keyword evidence="2" id="KW-0805">Transcription regulation</keyword>
<feature type="region of interest" description="Disordered" evidence="5">
    <location>
        <begin position="87"/>
        <end position="106"/>
    </location>
</feature>
<feature type="compositionally biased region" description="Polar residues" evidence="5">
    <location>
        <begin position="94"/>
        <end position="106"/>
    </location>
</feature>
<dbReference type="GO" id="GO:0000981">
    <property type="term" value="F:DNA-binding transcription factor activity, RNA polymerase II-specific"/>
    <property type="evidence" value="ECO:0007669"/>
    <property type="project" value="InterPro"/>
</dbReference>
<evidence type="ECO:0000256" key="2">
    <source>
        <dbReference type="ARBA" id="ARBA00023015"/>
    </source>
</evidence>
<dbReference type="AlphaFoldDB" id="A0A2L2SZ35"/>
<dbReference type="InterPro" id="IPR001138">
    <property type="entry name" value="Zn2Cys6_DnaBD"/>
</dbReference>
<dbReference type="SUPFAM" id="SSF57701">
    <property type="entry name" value="Zn2/Cys6 DNA-binding domain"/>
    <property type="match status" value="1"/>
</dbReference>
<dbReference type="InterPro" id="IPR007219">
    <property type="entry name" value="XnlR_reg_dom"/>
</dbReference>